<dbReference type="GO" id="GO:1903806">
    <property type="term" value="P:L-isoleucine import across plasma membrane"/>
    <property type="evidence" value="ECO:0007669"/>
    <property type="project" value="TreeGrafter"/>
</dbReference>
<organism evidence="6 7">
    <name type="scientific">Leeia aquatica</name>
    <dbReference type="NCBI Taxonomy" id="2725557"/>
    <lineage>
        <taxon>Bacteria</taxon>
        <taxon>Pseudomonadati</taxon>
        <taxon>Pseudomonadota</taxon>
        <taxon>Betaproteobacteria</taxon>
        <taxon>Neisseriales</taxon>
        <taxon>Leeiaceae</taxon>
        <taxon>Leeia</taxon>
    </lineage>
</organism>
<dbReference type="InterPro" id="IPR003593">
    <property type="entry name" value="AAA+_ATPase"/>
</dbReference>
<dbReference type="InterPro" id="IPR003439">
    <property type="entry name" value="ABC_transporter-like_ATP-bd"/>
</dbReference>
<keyword evidence="1" id="KW-0813">Transport</keyword>
<proteinExistence type="predicted"/>
<dbReference type="PROSITE" id="PS50893">
    <property type="entry name" value="ABC_TRANSPORTER_2"/>
    <property type="match status" value="1"/>
</dbReference>
<dbReference type="GO" id="GO:0042941">
    <property type="term" value="P:D-alanine transmembrane transport"/>
    <property type="evidence" value="ECO:0007669"/>
    <property type="project" value="TreeGrafter"/>
</dbReference>
<dbReference type="SMART" id="SM00382">
    <property type="entry name" value="AAA"/>
    <property type="match status" value="1"/>
</dbReference>
<dbReference type="InterPro" id="IPR032823">
    <property type="entry name" value="BCA_ABC_TP_C"/>
</dbReference>
<accession>A0A847SAR9</accession>
<dbReference type="Gene3D" id="3.40.50.300">
    <property type="entry name" value="P-loop containing nucleotide triphosphate hydrolases"/>
    <property type="match status" value="1"/>
</dbReference>
<dbReference type="GO" id="GO:0015192">
    <property type="term" value="F:L-phenylalanine transmembrane transporter activity"/>
    <property type="evidence" value="ECO:0007669"/>
    <property type="project" value="TreeGrafter"/>
</dbReference>
<dbReference type="FunFam" id="3.40.50.300:FF:000421">
    <property type="entry name" value="Branched-chain amino acid ABC transporter ATP-binding protein"/>
    <property type="match status" value="1"/>
</dbReference>
<keyword evidence="2" id="KW-0472">Membrane</keyword>
<keyword evidence="2" id="KW-1003">Cell membrane</keyword>
<evidence type="ECO:0000259" key="5">
    <source>
        <dbReference type="PROSITE" id="PS50893"/>
    </source>
</evidence>
<evidence type="ECO:0000256" key="3">
    <source>
        <dbReference type="ARBA" id="ARBA00022741"/>
    </source>
</evidence>
<dbReference type="CDD" id="cd03219">
    <property type="entry name" value="ABC_Mj1267_LivG_branched"/>
    <property type="match status" value="1"/>
</dbReference>
<dbReference type="InterPro" id="IPR017871">
    <property type="entry name" value="ABC_transporter-like_CS"/>
</dbReference>
<comment type="caution">
    <text evidence="6">The sequence shown here is derived from an EMBL/GenBank/DDBJ whole genome shotgun (WGS) entry which is preliminary data.</text>
</comment>
<dbReference type="RefSeq" id="WP_168878507.1">
    <property type="nucleotide sequence ID" value="NZ_JABAIM010000005.1"/>
</dbReference>
<feature type="domain" description="ABC transporter" evidence="5">
    <location>
        <begin position="6"/>
        <end position="253"/>
    </location>
</feature>
<dbReference type="SUPFAM" id="SSF52540">
    <property type="entry name" value="P-loop containing nucleoside triphosphate hydrolases"/>
    <property type="match status" value="1"/>
</dbReference>
<dbReference type="EMBL" id="JABAIM010000005">
    <property type="protein sequence ID" value="NLR76833.1"/>
    <property type="molecule type" value="Genomic_DNA"/>
</dbReference>
<evidence type="ECO:0000256" key="1">
    <source>
        <dbReference type="ARBA" id="ARBA00022448"/>
    </source>
</evidence>
<dbReference type="GO" id="GO:0005886">
    <property type="term" value="C:plasma membrane"/>
    <property type="evidence" value="ECO:0007669"/>
    <property type="project" value="TreeGrafter"/>
</dbReference>
<keyword evidence="3" id="KW-0547">Nucleotide-binding</keyword>
<dbReference type="GO" id="GO:0016887">
    <property type="term" value="F:ATP hydrolysis activity"/>
    <property type="evidence" value="ECO:0007669"/>
    <property type="project" value="InterPro"/>
</dbReference>
<dbReference type="GO" id="GO:0005524">
    <property type="term" value="F:ATP binding"/>
    <property type="evidence" value="ECO:0007669"/>
    <property type="project" value="UniProtKB-KW"/>
</dbReference>
<dbReference type="GO" id="GO:0015808">
    <property type="term" value="P:L-alanine transport"/>
    <property type="evidence" value="ECO:0007669"/>
    <property type="project" value="TreeGrafter"/>
</dbReference>
<evidence type="ECO:0000313" key="6">
    <source>
        <dbReference type="EMBL" id="NLR76833.1"/>
    </source>
</evidence>
<dbReference type="InterPro" id="IPR051120">
    <property type="entry name" value="ABC_AA/LPS_Transport"/>
</dbReference>
<protein>
    <submittedName>
        <fullName evidence="6">ABC transporter ATP-binding protein</fullName>
    </submittedName>
</protein>
<dbReference type="AlphaFoldDB" id="A0A847SAR9"/>
<gene>
    <name evidence="6" type="ORF">HF682_16820</name>
</gene>
<dbReference type="Proteomes" id="UP000587991">
    <property type="component" value="Unassembled WGS sequence"/>
</dbReference>
<dbReference type="InterPro" id="IPR027417">
    <property type="entry name" value="P-loop_NTPase"/>
</dbReference>
<reference evidence="6 7" key="1">
    <citation type="submission" date="2020-04" db="EMBL/GenBank/DDBJ databases">
        <title>Draft genome of Leeia sp. IMCC25680.</title>
        <authorList>
            <person name="Song J."/>
            <person name="Cho J.-C."/>
        </authorList>
    </citation>
    <scope>NUCLEOTIDE SEQUENCE [LARGE SCALE GENOMIC DNA]</scope>
    <source>
        <strain evidence="6 7">IMCC25680</strain>
    </source>
</reference>
<sequence>MSDVLLEISGINKRFGGLQALSDVALTIKKGEIRGLIGPNGAGKTTLFNVMTGLYQADSGVMTFNGKPLEATKPHKVVQAGIARTFQNIRLFHNMTALENVMVGRHVRTSATVIGAMLRLPSTLREEKEIREQAEYWLEYVGIRRFANESAKNLSYGDQRRLEIARALATDPMLVALDEPAAGMNASETEGLRALMAKMQKDNKAVLLIEHDVKLVMGLCDRVAVLEFGKKIADGVPAEVQSNPRVIEAYLGSEAGDAAA</sequence>
<evidence type="ECO:0000256" key="2">
    <source>
        <dbReference type="ARBA" id="ARBA00022475"/>
    </source>
</evidence>
<keyword evidence="7" id="KW-1185">Reference proteome</keyword>
<dbReference type="Pfam" id="PF12399">
    <property type="entry name" value="BCA_ABC_TP_C"/>
    <property type="match status" value="1"/>
</dbReference>
<name>A0A847SAR9_9NEIS</name>
<evidence type="ECO:0000313" key="7">
    <source>
        <dbReference type="Proteomes" id="UP000587991"/>
    </source>
</evidence>
<dbReference type="PANTHER" id="PTHR45772">
    <property type="entry name" value="CONSERVED COMPONENT OF ABC TRANSPORTER FOR NATURAL AMINO ACIDS-RELATED"/>
    <property type="match status" value="1"/>
</dbReference>
<dbReference type="GO" id="GO:0005304">
    <property type="term" value="F:L-valine transmembrane transporter activity"/>
    <property type="evidence" value="ECO:0007669"/>
    <property type="project" value="TreeGrafter"/>
</dbReference>
<keyword evidence="4 6" id="KW-0067">ATP-binding</keyword>
<dbReference type="PROSITE" id="PS00211">
    <property type="entry name" value="ABC_TRANSPORTER_1"/>
    <property type="match status" value="1"/>
</dbReference>
<dbReference type="GO" id="GO:0015188">
    <property type="term" value="F:L-isoleucine transmembrane transporter activity"/>
    <property type="evidence" value="ECO:0007669"/>
    <property type="project" value="TreeGrafter"/>
</dbReference>
<dbReference type="Pfam" id="PF00005">
    <property type="entry name" value="ABC_tran"/>
    <property type="match status" value="1"/>
</dbReference>
<evidence type="ECO:0000256" key="4">
    <source>
        <dbReference type="ARBA" id="ARBA00022840"/>
    </source>
</evidence>
<dbReference type="PANTHER" id="PTHR45772:SF7">
    <property type="entry name" value="AMINO ACID ABC TRANSPORTER ATP-BINDING PROTEIN"/>
    <property type="match status" value="1"/>
</dbReference>
<dbReference type="GO" id="GO:1903805">
    <property type="term" value="P:L-valine import across plasma membrane"/>
    <property type="evidence" value="ECO:0007669"/>
    <property type="project" value="TreeGrafter"/>
</dbReference>